<comment type="caution">
    <text evidence="2">The sequence shown here is derived from an EMBL/GenBank/DDBJ whole genome shotgun (WGS) entry which is preliminary data.</text>
</comment>
<evidence type="ECO:0000313" key="3">
    <source>
        <dbReference type="Proteomes" id="UP000564704"/>
    </source>
</evidence>
<evidence type="ECO:0000259" key="1">
    <source>
        <dbReference type="Pfam" id="PF13401"/>
    </source>
</evidence>
<protein>
    <recommendedName>
        <fullName evidence="1">ORC1/DEAH AAA+ ATPase domain-containing protein</fullName>
    </recommendedName>
</protein>
<gene>
    <name evidence="2" type="ORF">FDP25_05870</name>
</gene>
<feature type="domain" description="ORC1/DEAH AAA+ ATPase" evidence="1">
    <location>
        <begin position="51"/>
        <end position="186"/>
    </location>
</feature>
<name>A0A844CZA0_9RHOB</name>
<dbReference type="Pfam" id="PF13401">
    <property type="entry name" value="AAA_22"/>
    <property type="match status" value="1"/>
</dbReference>
<dbReference type="InterPro" id="IPR049945">
    <property type="entry name" value="AAA_22"/>
</dbReference>
<dbReference type="OrthoDB" id="5288220at2"/>
<dbReference type="Gene3D" id="3.40.50.300">
    <property type="entry name" value="P-loop containing nucleotide triphosphate hydrolases"/>
    <property type="match status" value="1"/>
</dbReference>
<dbReference type="GO" id="GO:0016887">
    <property type="term" value="F:ATP hydrolysis activity"/>
    <property type="evidence" value="ECO:0007669"/>
    <property type="project" value="InterPro"/>
</dbReference>
<dbReference type="AlphaFoldDB" id="A0A844CZA0"/>
<dbReference type="SUPFAM" id="SSF52540">
    <property type="entry name" value="P-loop containing nucleoside triphosphate hydrolases"/>
    <property type="match status" value="1"/>
</dbReference>
<organism evidence="2 3">
    <name type="scientific">Roseovarius bejariae</name>
    <dbReference type="NCBI Taxonomy" id="2576383"/>
    <lineage>
        <taxon>Bacteria</taxon>
        <taxon>Pseudomonadati</taxon>
        <taxon>Pseudomonadota</taxon>
        <taxon>Alphaproteobacteria</taxon>
        <taxon>Rhodobacterales</taxon>
        <taxon>Roseobacteraceae</taxon>
        <taxon>Roseovarius</taxon>
    </lineage>
</organism>
<reference evidence="2 3" key="1">
    <citation type="submission" date="2019-05" db="EMBL/GenBank/DDBJ databases">
        <title>Roseovarius bejariae sp. nov., a moderately halophylic bacterium isolated from a saline soil in Rambla Salada (Murcia).</title>
        <authorList>
            <person name="Castro D.J."/>
            <person name="Gomez-Altuve A."/>
            <person name="Reina J.C."/>
            <person name="Rodriguez M."/>
            <person name="Sampedro I."/>
            <person name="Llamas I."/>
            <person name="Martinez-Checa F."/>
        </authorList>
    </citation>
    <scope>NUCLEOTIDE SEQUENCE [LARGE SCALE GENOMIC DNA]</scope>
    <source>
        <strain evidence="2 3">A21</strain>
    </source>
</reference>
<dbReference type="RefSeq" id="WP_154149828.1">
    <property type="nucleotide sequence ID" value="NZ_SZWE01000001.1"/>
</dbReference>
<evidence type="ECO:0000313" key="2">
    <source>
        <dbReference type="EMBL" id="MRU14953.1"/>
    </source>
</evidence>
<keyword evidence="3" id="KW-1185">Reference proteome</keyword>
<proteinExistence type="predicted"/>
<dbReference type="Proteomes" id="UP000564704">
    <property type="component" value="Unassembled WGS sequence"/>
</dbReference>
<sequence length="320" mass="36410">MSFINKHVVKASAPLKSAHFPFPRGEKLFDAMSWCTTDYYTKASSGQPFEARGVLVIGESRQGKSHEIKRLRKKFNDGSVIMPDGRPVKIIHCILSGKVTWKDLGVKILGLLGYELKGRRTQAYIWEKVIEYAELQGVVGIHFDECQHVFSDEGERTNQQILDSFKTLLKETRWPLMLILSGIPSLAMHVAKEEQLARLLRTVHFESIDVTQKTDMDELLQLTFSYAEKAGLDIGSLATTDFLERLAFASCNRWGLVIEMLIEAFTNCQIHGDAICSTEHFSNAYSKIYSTPIGYSPFTIPNYRESFDQDKLMDILKRTR</sequence>
<dbReference type="EMBL" id="SZWE01000001">
    <property type="protein sequence ID" value="MRU14953.1"/>
    <property type="molecule type" value="Genomic_DNA"/>
</dbReference>
<dbReference type="InterPro" id="IPR027417">
    <property type="entry name" value="P-loop_NTPase"/>
</dbReference>
<accession>A0A844CZA0</accession>